<evidence type="ECO:0000313" key="2">
    <source>
        <dbReference type="EMBL" id="KXV36868.1"/>
    </source>
</evidence>
<keyword evidence="4" id="KW-1185">Reference proteome</keyword>
<sequence>MNRAMSLSVGSMSSGSVHGLFPVCAGRMVTAGAARFGRRTPGPHVWPAAPLQFMRGDGWRGAAMSHQSDAAERFARGECVFLHEMIPVWAPEELEKFVVTARMVQRFGGFEKNRNDDVRRVLKTSGIIEGEGLPPGCVWPNEGLARVLKFDWELAEKWKRLDEKIREILVQPNVRTGFIDTRSEYGDVKECHHRMWAHRHIGMPHPDAVDANYLFLEGLKVFGKESRQTWCAAEVEVRGEQKPVSANYVEPVAPELAVRQGKRGFDDNKLLEKMKAELESKKYPNLWQAVCAFAAEADGRGTIESKEKRLEKKFKEKYPKEAEHFGVHRKRPRSS</sequence>
<dbReference type="EMBL" id="BSNW01000049">
    <property type="protein sequence ID" value="GLQ70097.1"/>
    <property type="molecule type" value="Genomic_DNA"/>
</dbReference>
<name>A0AAW3QV07_9PROT</name>
<reference evidence="4" key="3">
    <citation type="journal article" date="2019" name="Int. J. Syst. Evol. Microbiol.">
        <title>The Global Catalogue of Microorganisms (GCM) 10K type strain sequencing project: providing services to taxonomists for standard genome sequencing and annotation.</title>
        <authorList>
            <consortium name="The Broad Institute Genomics Platform"/>
            <consortium name="The Broad Institute Genome Sequencing Center for Infectious Disease"/>
            <person name="Wu L."/>
            <person name="Ma J."/>
        </authorList>
    </citation>
    <scope>NUCLEOTIDE SEQUENCE [LARGE SCALE GENOMIC DNA]</scope>
    <source>
        <strain evidence="4">NBRC 3250</strain>
    </source>
</reference>
<comment type="caution">
    <text evidence="2">The sequence shown here is derived from an EMBL/GenBank/DDBJ whole genome shotgun (WGS) entry which is preliminary data.</text>
</comment>
<accession>A0AAW3QV07</accession>
<gene>
    <name evidence="2" type="ORF">AD941_13385</name>
    <name evidence="1" type="ORF">GCM10007866_25500</name>
</gene>
<reference evidence="2 3" key="2">
    <citation type="submission" date="2015-06" db="EMBL/GenBank/DDBJ databases">
        <title>Improved classification and identification of acetic acid bacteria using matrix-assisted laser desorption/ionization time-of-flight mass spectrometry; Gluconobacter nephelii and Gluconobacter uchimurae are later heterotypic synonyms of Gluconobacter japonicus and Gluconobacter oxydans, respectively.</title>
        <authorList>
            <person name="Li L."/>
            <person name="Cleenwerck I."/>
            <person name="De Vuyst L."/>
            <person name="Vandamme P."/>
        </authorList>
    </citation>
    <scope>NUCLEOTIDE SEQUENCE [LARGE SCALE GENOMIC DNA]</scope>
    <source>
        <strain evidence="2 3">LMG 1356</strain>
    </source>
</reference>
<protein>
    <submittedName>
        <fullName evidence="2">Uncharacterized protein</fullName>
    </submittedName>
</protein>
<dbReference type="Proteomes" id="UP000075682">
    <property type="component" value="Unassembled WGS sequence"/>
</dbReference>
<evidence type="ECO:0000313" key="1">
    <source>
        <dbReference type="EMBL" id="GLQ70097.1"/>
    </source>
</evidence>
<dbReference type="AlphaFoldDB" id="A0AAW3QV07"/>
<proteinExistence type="predicted"/>
<organism evidence="2 3">
    <name type="scientific">Gluconobacter albidus</name>
    <dbReference type="NCBI Taxonomy" id="318683"/>
    <lineage>
        <taxon>Bacteria</taxon>
        <taxon>Pseudomonadati</taxon>
        <taxon>Pseudomonadota</taxon>
        <taxon>Alphaproteobacteria</taxon>
        <taxon>Acetobacterales</taxon>
        <taxon>Acetobacteraceae</taxon>
        <taxon>Gluconobacter</taxon>
    </lineage>
</organism>
<reference evidence="1" key="1">
    <citation type="journal article" date="2014" name="Int. J. Syst. Evol. Microbiol.">
        <title>Complete genome of a new Firmicutes species belonging to the dominant human colonic microbiota ('Ruminococcus bicirculans') reveals two chromosomes and a selective capacity to utilize plant glucans.</title>
        <authorList>
            <consortium name="NISC Comparative Sequencing Program"/>
            <person name="Wegmann U."/>
            <person name="Louis P."/>
            <person name="Goesmann A."/>
            <person name="Henrissat B."/>
            <person name="Duncan S.H."/>
            <person name="Flint H.J."/>
        </authorList>
    </citation>
    <scope>NUCLEOTIDE SEQUENCE</scope>
    <source>
        <strain evidence="1">NBRC 3250</strain>
    </source>
</reference>
<dbReference type="EMBL" id="LHZN01000144">
    <property type="protein sequence ID" value="KXV36868.1"/>
    <property type="molecule type" value="Genomic_DNA"/>
</dbReference>
<evidence type="ECO:0000313" key="4">
    <source>
        <dbReference type="Proteomes" id="UP001156672"/>
    </source>
</evidence>
<dbReference type="Proteomes" id="UP001156672">
    <property type="component" value="Unassembled WGS sequence"/>
</dbReference>
<reference evidence="1" key="4">
    <citation type="submission" date="2023-01" db="EMBL/GenBank/DDBJ databases">
        <title>Draft genome sequence of Gluconobacter albidus strain NBRC 3250.</title>
        <authorList>
            <person name="Sun Q."/>
            <person name="Mori K."/>
        </authorList>
    </citation>
    <scope>NUCLEOTIDE SEQUENCE</scope>
    <source>
        <strain evidence="1">NBRC 3250</strain>
    </source>
</reference>
<evidence type="ECO:0000313" key="3">
    <source>
        <dbReference type="Proteomes" id="UP000075682"/>
    </source>
</evidence>